<evidence type="ECO:0000256" key="3">
    <source>
        <dbReference type="ARBA" id="ARBA00023004"/>
    </source>
</evidence>
<proteinExistence type="inferred from homology"/>
<evidence type="ECO:0000313" key="6">
    <source>
        <dbReference type="Proteomes" id="UP000297716"/>
    </source>
</evidence>
<keyword evidence="2 4" id="KW-0479">Metal-binding</keyword>
<dbReference type="AlphaFoldDB" id="A0A4Z0YJ17"/>
<dbReference type="Pfam" id="PF01231">
    <property type="entry name" value="IDO"/>
    <property type="match status" value="1"/>
</dbReference>
<dbReference type="GO" id="GO:0020037">
    <property type="term" value="F:heme binding"/>
    <property type="evidence" value="ECO:0007669"/>
    <property type="project" value="InterPro"/>
</dbReference>
<evidence type="ECO:0008006" key="7">
    <source>
        <dbReference type="Google" id="ProtNLM"/>
    </source>
</evidence>
<evidence type="ECO:0000313" key="5">
    <source>
        <dbReference type="EMBL" id="TGJ77606.1"/>
    </source>
</evidence>
<dbReference type="GO" id="GO:0034354">
    <property type="term" value="P:'de novo' NAD+ biosynthetic process from L-tryptophan"/>
    <property type="evidence" value="ECO:0007669"/>
    <property type="project" value="TreeGrafter"/>
</dbReference>
<dbReference type="OrthoDB" id="4662583at2759"/>
<dbReference type="GO" id="GO:0046872">
    <property type="term" value="F:metal ion binding"/>
    <property type="evidence" value="ECO:0007669"/>
    <property type="project" value="UniProtKB-KW"/>
</dbReference>
<dbReference type="SUPFAM" id="SSF140959">
    <property type="entry name" value="Indolic compounds 2,3-dioxygenase-like"/>
    <property type="match status" value="1"/>
</dbReference>
<dbReference type="InterPro" id="IPR000898">
    <property type="entry name" value="Indolamine_dOase"/>
</dbReference>
<dbReference type="Gene3D" id="1.20.58.480">
    <property type="match status" value="1"/>
</dbReference>
<evidence type="ECO:0000256" key="1">
    <source>
        <dbReference type="ARBA" id="ARBA00007119"/>
    </source>
</evidence>
<dbReference type="InterPro" id="IPR037217">
    <property type="entry name" value="Trp/Indoleamine_2_3_dOase-like"/>
</dbReference>
<protein>
    <recommendedName>
        <fullName evidence="7">Indoleamine 2,3-dioxygenase</fullName>
    </recommendedName>
</protein>
<organism evidence="5 6">
    <name type="scientific">Xylaria hypoxylon</name>
    <dbReference type="NCBI Taxonomy" id="37992"/>
    <lineage>
        <taxon>Eukaryota</taxon>
        <taxon>Fungi</taxon>
        <taxon>Dikarya</taxon>
        <taxon>Ascomycota</taxon>
        <taxon>Pezizomycotina</taxon>
        <taxon>Sordariomycetes</taxon>
        <taxon>Xylariomycetidae</taxon>
        <taxon>Xylariales</taxon>
        <taxon>Xylariaceae</taxon>
        <taxon>Xylaria</taxon>
    </lineage>
</organism>
<dbReference type="PANTHER" id="PTHR28657">
    <property type="entry name" value="INDOLEAMINE 2,3-DIOXYGENASE"/>
    <property type="match status" value="1"/>
</dbReference>
<dbReference type="GO" id="GO:0005737">
    <property type="term" value="C:cytoplasm"/>
    <property type="evidence" value="ECO:0007669"/>
    <property type="project" value="TreeGrafter"/>
</dbReference>
<keyword evidence="6" id="KW-1185">Reference proteome</keyword>
<gene>
    <name evidence="5" type="ORF">E0Z10_g10665</name>
</gene>
<accession>A0A4Z0YJ17</accession>
<comment type="caution">
    <text evidence="5">The sequence shown here is derived from an EMBL/GenBank/DDBJ whole genome shotgun (WGS) entry which is preliminary data.</text>
</comment>
<dbReference type="Proteomes" id="UP000297716">
    <property type="component" value="Unassembled WGS sequence"/>
</dbReference>
<reference evidence="5 6" key="1">
    <citation type="submission" date="2019-03" db="EMBL/GenBank/DDBJ databases">
        <title>Draft genome sequence of Xylaria hypoxylon DSM 108379, a ubiquitous saprotrophic-parasitic fungi on hardwood.</title>
        <authorList>
            <person name="Buettner E."/>
            <person name="Leonhardt S."/>
            <person name="Gebauer A.M."/>
            <person name="Liers C."/>
            <person name="Hofrichter M."/>
            <person name="Kellner H."/>
        </authorList>
    </citation>
    <scope>NUCLEOTIDE SEQUENCE [LARGE SCALE GENOMIC DNA]</scope>
    <source>
        <strain evidence="5 6">DSM 108379</strain>
    </source>
</reference>
<dbReference type="GO" id="GO:0019441">
    <property type="term" value="P:L-tryptophan catabolic process to kynurenine"/>
    <property type="evidence" value="ECO:0007669"/>
    <property type="project" value="InterPro"/>
</dbReference>
<dbReference type="PANTHER" id="PTHR28657:SF11">
    <property type="entry name" value="INDOLEAMINE 2,3-DIOXYGENASE"/>
    <property type="match status" value="1"/>
</dbReference>
<dbReference type="EMBL" id="SKBN01000452">
    <property type="protein sequence ID" value="TGJ77606.1"/>
    <property type="molecule type" value="Genomic_DNA"/>
</dbReference>
<sequence length="342" mass="39493">MTRLLQENVHLPSIIKVLNEIETEEWEHLSRDVLNGFFSCIALSRHAYRWALMPVVKIAQLEDVVDLPDELDLPWPYLQRYFGFKADSGNHTSNVLSNFDEDGVRAFTFNPTLPVDIQSTEEGFFRLLHDIENMGFDIFYEIVVAITSFREGRSDSCLESLGKINVILDRALNLFHAQMREAQISRKFWLSYVQGFHGWGVGRHINGDFIRFNGVSGNHILLFQVLDAFLGLERYLSDEDMALYIPLHQRLLCETLKKHSIRKQLGVTHVRITKEFEKIAKKLRIYRAAHRARVMPYLKQPAPERFHMTAGKSVLTTDLNVSIDEATAPLEKMLVTRFNDTA</sequence>
<dbReference type="GO" id="GO:0033754">
    <property type="term" value="F:indoleamine 2,3-dioxygenase activity"/>
    <property type="evidence" value="ECO:0007669"/>
    <property type="project" value="TreeGrafter"/>
</dbReference>
<dbReference type="STRING" id="37992.A0A4Z0YJ17"/>
<evidence type="ECO:0000256" key="2">
    <source>
        <dbReference type="ARBA" id="ARBA00022723"/>
    </source>
</evidence>
<comment type="similarity">
    <text evidence="1">Belongs to the indoleamine 2,3-dioxygenase family.</text>
</comment>
<name>A0A4Z0YJ17_9PEZI</name>
<keyword evidence="4" id="KW-0349">Heme</keyword>
<feature type="binding site" description="proximal binding residue" evidence="4">
    <location>
        <position position="290"/>
    </location>
    <ligand>
        <name>heme b</name>
        <dbReference type="ChEBI" id="CHEBI:60344"/>
    </ligand>
    <ligandPart>
        <name>Fe</name>
        <dbReference type="ChEBI" id="CHEBI:18248"/>
    </ligandPart>
</feature>
<keyword evidence="3 4" id="KW-0408">Iron</keyword>
<evidence type="ECO:0000256" key="4">
    <source>
        <dbReference type="PIRSR" id="PIRSR600898-1"/>
    </source>
</evidence>